<dbReference type="Proteomes" id="UP000030706">
    <property type="component" value="Unassembled WGS sequence"/>
</dbReference>
<name>A0A074YBG2_AURPU</name>
<evidence type="ECO:0000256" key="1">
    <source>
        <dbReference type="SAM" id="MobiDB-lite"/>
    </source>
</evidence>
<dbReference type="GeneID" id="40750856"/>
<feature type="compositionally biased region" description="Low complexity" evidence="1">
    <location>
        <begin position="59"/>
        <end position="79"/>
    </location>
</feature>
<dbReference type="RefSeq" id="XP_029760348.1">
    <property type="nucleotide sequence ID" value="XM_029908550.1"/>
</dbReference>
<accession>A0A074YBG2</accession>
<dbReference type="HOGENOM" id="CLU_188583_2_1_1"/>
<organism evidence="2 3">
    <name type="scientific">Aureobasidium pullulans EXF-150</name>
    <dbReference type="NCBI Taxonomy" id="1043002"/>
    <lineage>
        <taxon>Eukaryota</taxon>
        <taxon>Fungi</taxon>
        <taxon>Dikarya</taxon>
        <taxon>Ascomycota</taxon>
        <taxon>Pezizomycotina</taxon>
        <taxon>Dothideomycetes</taxon>
        <taxon>Dothideomycetidae</taxon>
        <taxon>Dothideales</taxon>
        <taxon>Saccotheciaceae</taxon>
        <taxon>Aureobasidium</taxon>
    </lineage>
</organism>
<keyword evidence="3" id="KW-1185">Reference proteome</keyword>
<gene>
    <name evidence="2" type="ORF">M438DRAFT_375102</name>
</gene>
<evidence type="ECO:0000313" key="3">
    <source>
        <dbReference type="Proteomes" id="UP000030706"/>
    </source>
</evidence>
<dbReference type="EMBL" id="KL584983">
    <property type="protein sequence ID" value="KEQ84161.1"/>
    <property type="molecule type" value="Genomic_DNA"/>
</dbReference>
<dbReference type="AlphaFoldDB" id="A0A074YBG2"/>
<dbReference type="OrthoDB" id="5398685at2759"/>
<evidence type="ECO:0000313" key="2">
    <source>
        <dbReference type="EMBL" id="KEQ84161.1"/>
    </source>
</evidence>
<reference evidence="2 3" key="1">
    <citation type="journal article" date="2014" name="BMC Genomics">
        <title>Genome sequencing of four Aureobasidium pullulans varieties: biotechnological potential, stress tolerance, and description of new species.</title>
        <authorList>
            <person name="Gostin Ar C."/>
            <person name="Ohm R.A."/>
            <person name="Kogej T."/>
            <person name="Sonjak S."/>
            <person name="Turk M."/>
            <person name="Zajc J."/>
            <person name="Zalar P."/>
            <person name="Grube M."/>
            <person name="Sun H."/>
            <person name="Han J."/>
            <person name="Sharma A."/>
            <person name="Chiniquy J."/>
            <person name="Ngan C.Y."/>
            <person name="Lipzen A."/>
            <person name="Barry K."/>
            <person name="Grigoriev I.V."/>
            <person name="Gunde-Cimerman N."/>
        </authorList>
    </citation>
    <scope>NUCLEOTIDE SEQUENCE [LARGE SCALE GENOMIC DNA]</scope>
    <source>
        <strain evidence="2 3">EXF-150</strain>
    </source>
</reference>
<feature type="region of interest" description="Disordered" evidence="1">
    <location>
        <begin position="51"/>
        <end position="79"/>
    </location>
</feature>
<proteinExistence type="predicted"/>
<protein>
    <submittedName>
        <fullName evidence="2">Uncharacterized protein</fullName>
    </submittedName>
</protein>
<sequence>MPPKQNGETEHDLQDADFAKAFQELNRGEQTATALENHLAALEAKIDELLAATGQQDQSDSTSPEATSSSQNQSNQSGQ</sequence>